<dbReference type="EMBL" id="BMSZ01000014">
    <property type="protein sequence ID" value="GGS68060.1"/>
    <property type="molecule type" value="Genomic_DNA"/>
</dbReference>
<protein>
    <submittedName>
        <fullName evidence="2">Uncharacterized protein</fullName>
    </submittedName>
</protein>
<evidence type="ECO:0000313" key="2">
    <source>
        <dbReference type="EMBL" id="GGS68060.1"/>
    </source>
</evidence>
<feature type="compositionally biased region" description="Gly residues" evidence="1">
    <location>
        <begin position="161"/>
        <end position="176"/>
    </location>
</feature>
<accession>A0ABQ2TFQ6</accession>
<feature type="region of interest" description="Disordered" evidence="1">
    <location>
        <begin position="157"/>
        <end position="200"/>
    </location>
</feature>
<gene>
    <name evidence="2" type="ORF">GCM10010253_48850</name>
</gene>
<reference evidence="3" key="1">
    <citation type="journal article" date="2019" name="Int. J. Syst. Evol. Microbiol.">
        <title>The Global Catalogue of Microorganisms (GCM) 10K type strain sequencing project: providing services to taxonomists for standard genome sequencing and annotation.</title>
        <authorList>
            <consortium name="The Broad Institute Genomics Platform"/>
            <consortium name="The Broad Institute Genome Sequencing Center for Infectious Disease"/>
            <person name="Wu L."/>
            <person name="Ma J."/>
        </authorList>
    </citation>
    <scope>NUCLEOTIDE SEQUENCE [LARGE SCALE GENOMIC DNA]</scope>
    <source>
        <strain evidence="3">JCM 4350</strain>
    </source>
</reference>
<dbReference type="Proteomes" id="UP000659767">
    <property type="component" value="Unassembled WGS sequence"/>
</dbReference>
<comment type="caution">
    <text evidence="2">The sequence shown here is derived from an EMBL/GenBank/DDBJ whole genome shotgun (WGS) entry which is preliminary data.</text>
</comment>
<organism evidence="2 3">
    <name type="scientific">Streptomyces badius</name>
    <dbReference type="NCBI Taxonomy" id="1941"/>
    <lineage>
        <taxon>Bacteria</taxon>
        <taxon>Bacillati</taxon>
        <taxon>Actinomycetota</taxon>
        <taxon>Actinomycetes</taxon>
        <taxon>Kitasatosporales</taxon>
        <taxon>Streptomycetaceae</taxon>
        <taxon>Streptomyces</taxon>
    </lineage>
</organism>
<evidence type="ECO:0000313" key="3">
    <source>
        <dbReference type="Proteomes" id="UP000659767"/>
    </source>
</evidence>
<name>A0ABQ2TFQ6_STRBA</name>
<keyword evidence="3" id="KW-1185">Reference proteome</keyword>
<evidence type="ECO:0000256" key="1">
    <source>
        <dbReference type="SAM" id="MobiDB-lite"/>
    </source>
</evidence>
<sequence length="223" mass="22228">MVVVPHEVVLAAAARERAGGDVPGAGEAARVEVVGPRVDRDRDGARGGGRVGRDLAAADLLGGSEETVDLVQLAVPQVGERVVDAGRRRGSDRDGELLLGLRAHHDVLAAVDDDLLDDGHFRGTGGAGLGGGRGLGGEDIGAGRQAQARVRLLVGLDGRNGESGKGQGAGNGGHGGTNTHVSPSGEGAPGRARVAGPTGPVCSCEPLGSQEQTGESGERLCGL</sequence>
<proteinExistence type="predicted"/>